<dbReference type="GO" id="GO:0015031">
    <property type="term" value="P:protein transport"/>
    <property type="evidence" value="ECO:0007669"/>
    <property type="project" value="InterPro"/>
</dbReference>
<dbReference type="STRING" id="44941.A0A397UTV0"/>
<dbReference type="GO" id="GO:0007264">
    <property type="term" value="P:small GTPase-mediated signal transduction"/>
    <property type="evidence" value="ECO:0007669"/>
    <property type="project" value="InterPro"/>
</dbReference>
<dbReference type="AlphaFoldDB" id="A0A397UTV0"/>
<accession>A0A397UTV0</accession>
<evidence type="ECO:0000256" key="2">
    <source>
        <dbReference type="RuleBase" id="RU363124"/>
    </source>
</evidence>
<dbReference type="GO" id="GO:0005093">
    <property type="term" value="F:Rab GDP-dissociation inhibitor activity"/>
    <property type="evidence" value="ECO:0007669"/>
    <property type="project" value="InterPro"/>
</dbReference>
<comment type="similarity">
    <text evidence="1 2">Belongs to the Rab GDI family.</text>
</comment>
<dbReference type="SUPFAM" id="SSF51905">
    <property type="entry name" value="FAD/NAD(P)-binding domain"/>
    <property type="match status" value="1"/>
</dbReference>
<sequence>MDRNDYYGGESASLNLTQLYRKFRNRQEPPSELGRDQLVRILIHTDVTRYLELKQISGSYIYREGQISKVPSSEMEALRSDLMGMFEKRSAKKFFEYMQNWREDDLSTHQGIDLNTAPMSKVYKDFGLEPGTQDFIGHAMALYLDESYLERPARETYDRIILYISSVACYGKSSYIYLLYGLGELPQGFVQLSAIYGGTYMLDKTVDEIVYDADDRVCGVRLGNETAKTKQVIGDPSYFKNKVRNVGKVIRAICMLKHPIPNTGNADSIQLVIPQKKSKKYRQKPTDPDCYEISRYVPRLKIVLD</sequence>
<dbReference type="Pfam" id="PF00996">
    <property type="entry name" value="GDI"/>
    <property type="match status" value="1"/>
</dbReference>
<evidence type="ECO:0000256" key="1">
    <source>
        <dbReference type="ARBA" id="ARBA00005593"/>
    </source>
</evidence>
<dbReference type="InterPro" id="IPR036188">
    <property type="entry name" value="FAD/NAD-bd_sf"/>
</dbReference>
<dbReference type="Gene3D" id="3.30.519.10">
    <property type="entry name" value="Guanine Nucleotide Dissociation Inhibitor, domain 2"/>
    <property type="match status" value="1"/>
</dbReference>
<dbReference type="GO" id="GO:0016192">
    <property type="term" value="P:vesicle-mediated transport"/>
    <property type="evidence" value="ECO:0007669"/>
    <property type="project" value="TreeGrafter"/>
</dbReference>
<evidence type="ECO:0000313" key="3">
    <source>
        <dbReference type="EMBL" id="RIB13252.1"/>
    </source>
</evidence>
<comment type="caution">
    <text evidence="3">The sequence shown here is derived from an EMBL/GenBank/DDBJ whole genome shotgun (WGS) entry which is preliminary data.</text>
</comment>
<dbReference type="SUPFAM" id="SSF54373">
    <property type="entry name" value="FAD-linked reductases, C-terminal domain"/>
    <property type="match status" value="1"/>
</dbReference>
<dbReference type="Gene3D" id="3.50.50.60">
    <property type="entry name" value="FAD/NAD(P)-binding domain"/>
    <property type="match status" value="1"/>
</dbReference>
<dbReference type="PRINTS" id="PR00891">
    <property type="entry name" value="RABGDIREP"/>
</dbReference>
<protein>
    <recommendedName>
        <fullName evidence="2">Rab GDP dissociation inhibitor</fullName>
    </recommendedName>
</protein>
<evidence type="ECO:0000313" key="4">
    <source>
        <dbReference type="Proteomes" id="UP000266673"/>
    </source>
</evidence>
<dbReference type="GO" id="GO:0005737">
    <property type="term" value="C:cytoplasm"/>
    <property type="evidence" value="ECO:0007669"/>
    <property type="project" value="TreeGrafter"/>
</dbReference>
<dbReference type="EMBL" id="QKWP01000941">
    <property type="protein sequence ID" value="RIB13252.1"/>
    <property type="molecule type" value="Genomic_DNA"/>
</dbReference>
<dbReference type="PRINTS" id="PR00892">
    <property type="entry name" value="RABGDI"/>
</dbReference>
<dbReference type="PANTHER" id="PTHR11787:SF8">
    <property type="entry name" value="RAB GDP DISSOCIATION INHIBITOR"/>
    <property type="match status" value="1"/>
</dbReference>
<keyword evidence="4" id="KW-1185">Reference proteome</keyword>
<dbReference type="InterPro" id="IPR018203">
    <property type="entry name" value="GDP_dissociation_inhibitor"/>
</dbReference>
<name>A0A397UTV0_9GLOM</name>
<dbReference type="OrthoDB" id="9446342at2759"/>
<reference evidence="3 4" key="1">
    <citation type="submission" date="2018-06" db="EMBL/GenBank/DDBJ databases">
        <title>Comparative genomics reveals the genomic features of Rhizophagus irregularis, R. cerebriforme, R. diaphanum and Gigaspora rosea, and their symbiotic lifestyle signature.</title>
        <authorList>
            <person name="Morin E."/>
            <person name="San Clemente H."/>
            <person name="Chen E.C.H."/>
            <person name="De La Providencia I."/>
            <person name="Hainaut M."/>
            <person name="Kuo A."/>
            <person name="Kohler A."/>
            <person name="Murat C."/>
            <person name="Tang N."/>
            <person name="Roy S."/>
            <person name="Loubradou J."/>
            <person name="Henrissat B."/>
            <person name="Grigoriev I.V."/>
            <person name="Corradi N."/>
            <person name="Roux C."/>
            <person name="Martin F.M."/>
        </authorList>
    </citation>
    <scope>NUCLEOTIDE SEQUENCE [LARGE SCALE GENOMIC DNA]</scope>
    <source>
        <strain evidence="3 4">DAOM 194757</strain>
    </source>
</reference>
<dbReference type="Proteomes" id="UP000266673">
    <property type="component" value="Unassembled WGS sequence"/>
</dbReference>
<organism evidence="3 4">
    <name type="scientific">Gigaspora rosea</name>
    <dbReference type="NCBI Taxonomy" id="44941"/>
    <lineage>
        <taxon>Eukaryota</taxon>
        <taxon>Fungi</taxon>
        <taxon>Fungi incertae sedis</taxon>
        <taxon>Mucoromycota</taxon>
        <taxon>Glomeromycotina</taxon>
        <taxon>Glomeromycetes</taxon>
        <taxon>Diversisporales</taxon>
        <taxon>Gigasporaceae</taxon>
        <taxon>Gigaspora</taxon>
    </lineage>
</organism>
<dbReference type="Gene3D" id="1.10.405.10">
    <property type="entry name" value="Guanine Nucleotide Dissociation Inhibitor, domain 1"/>
    <property type="match status" value="1"/>
</dbReference>
<dbReference type="PANTHER" id="PTHR11787">
    <property type="entry name" value="RAB GDP-DISSOCIATION INHIBITOR"/>
    <property type="match status" value="1"/>
</dbReference>
<gene>
    <name evidence="3" type="ORF">C2G38_2326352</name>
</gene>
<proteinExistence type="inferred from homology"/>
<dbReference type="FunFam" id="1.10.405.10:FF:000001">
    <property type="entry name" value="Rab GDP dissociation inhibitor"/>
    <property type="match status" value="1"/>
</dbReference>
<dbReference type="InterPro" id="IPR000806">
    <property type="entry name" value="RabGDI"/>
</dbReference>